<gene>
    <name evidence="2" type="ORF">AXF42_Ash015902</name>
</gene>
<feature type="compositionally biased region" description="Low complexity" evidence="1">
    <location>
        <begin position="71"/>
        <end position="84"/>
    </location>
</feature>
<feature type="compositionally biased region" description="Basic and acidic residues" evidence="1">
    <location>
        <begin position="109"/>
        <end position="128"/>
    </location>
</feature>
<reference evidence="2 3" key="1">
    <citation type="journal article" date="2017" name="Nature">
        <title>The Apostasia genome and the evolution of orchids.</title>
        <authorList>
            <person name="Zhang G.Q."/>
            <person name="Liu K.W."/>
            <person name="Li Z."/>
            <person name="Lohaus R."/>
            <person name="Hsiao Y.Y."/>
            <person name="Niu S.C."/>
            <person name="Wang J.Y."/>
            <person name="Lin Y.C."/>
            <person name="Xu Q."/>
            <person name="Chen L.J."/>
            <person name="Yoshida K."/>
            <person name="Fujiwara S."/>
            <person name="Wang Z.W."/>
            <person name="Zhang Y.Q."/>
            <person name="Mitsuda N."/>
            <person name="Wang M."/>
            <person name="Liu G.H."/>
            <person name="Pecoraro L."/>
            <person name="Huang H.X."/>
            <person name="Xiao X.J."/>
            <person name="Lin M."/>
            <person name="Wu X.Y."/>
            <person name="Wu W.L."/>
            <person name="Chen Y.Y."/>
            <person name="Chang S.B."/>
            <person name="Sakamoto S."/>
            <person name="Ohme-Takagi M."/>
            <person name="Yagi M."/>
            <person name="Zeng S.J."/>
            <person name="Shen C.Y."/>
            <person name="Yeh C.M."/>
            <person name="Luo Y.B."/>
            <person name="Tsai W.C."/>
            <person name="Van de Peer Y."/>
            <person name="Liu Z.J."/>
        </authorList>
    </citation>
    <scope>NUCLEOTIDE SEQUENCE [LARGE SCALE GENOMIC DNA]</scope>
    <source>
        <strain evidence="3">cv. Shenzhen</strain>
        <tissue evidence="2">Stem</tissue>
    </source>
</reference>
<evidence type="ECO:0000313" key="3">
    <source>
        <dbReference type="Proteomes" id="UP000236161"/>
    </source>
</evidence>
<dbReference type="AlphaFoldDB" id="A0A2I0AWC5"/>
<feature type="region of interest" description="Disordered" evidence="1">
    <location>
        <begin position="1"/>
        <end position="249"/>
    </location>
</feature>
<dbReference type="EMBL" id="KZ451943">
    <property type="protein sequence ID" value="PKA59844.1"/>
    <property type="molecule type" value="Genomic_DNA"/>
</dbReference>
<feature type="compositionally biased region" description="Basic and acidic residues" evidence="1">
    <location>
        <begin position="151"/>
        <end position="172"/>
    </location>
</feature>
<accession>A0A2I0AWC5</accession>
<feature type="compositionally biased region" description="Basic residues" evidence="1">
    <location>
        <begin position="236"/>
        <end position="249"/>
    </location>
</feature>
<sequence length="249" mass="27353">MIKIEGNSRGRAQQVGGAGLKGLAGNRDGARGKSGWRAVVLQDASSGRRRHRQQPTRGSRSPGRTREHSLAVRAARRGASGVRRASGELGARAAARYWRVRGLASRTAPGERHAGRQKARREWWERRPAVRAASNGIGTNGGRRRARRPKALRERQPRAPGKLREQRSERSKHQWRPTSRAAVNGASCKQGAAGAANMARREQNKRRQTARARDRAAGRRPTGLARPRAEAAGRRPTGRARQRARAAGR</sequence>
<evidence type="ECO:0000256" key="1">
    <source>
        <dbReference type="SAM" id="MobiDB-lite"/>
    </source>
</evidence>
<proteinExistence type="predicted"/>
<organism evidence="2 3">
    <name type="scientific">Apostasia shenzhenica</name>
    <dbReference type="NCBI Taxonomy" id="1088818"/>
    <lineage>
        <taxon>Eukaryota</taxon>
        <taxon>Viridiplantae</taxon>
        <taxon>Streptophyta</taxon>
        <taxon>Embryophyta</taxon>
        <taxon>Tracheophyta</taxon>
        <taxon>Spermatophyta</taxon>
        <taxon>Magnoliopsida</taxon>
        <taxon>Liliopsida</taxon>
        <taxon>Asparagales</taxon>
        <taxon>Orchidaceae</taxon>
        <taxon>Apostasioideae</taxon>
        <taxon>Apostasia</taxon>
    </lineage>
</organism>
<keyword evidence="3" id="KW-1185">Reference proteome</keyword>
<name>A0A2I0AWC5_9ASPA</name>
<evidence type="ECO:0000313" key="2">
    <source>
        <dbReference type="EMBL" id="PKA59844.1"/>
    </source>
</evidence>
<dbReference type="Proteomes" id="UP000236161">
    <property type="component" value="Unassembled WGS sequence"/>
</dbReference>
<protein>
    <submittedName>
        <fullName evidence="2">Uncharacterized protein</fullName>
    </submittedName>
</protein>